<proteinExistence type="predicted"/>
<sequence>MKRLMIAAGAALALLLTGCATTIRSDVTTFHQWPAQIEDKSYVFEAPPAADDTLEYRAYQDLVRGQLARLGFRDAVDSKPALTVSMRFSTTEVPVRVVEPITPFAHPFASPFYRPYYHPARRFGYRGLHRPYWGGFYTSPFYDPFWSPAYQVSIEHRYRRELQVGIKSASDGKRLFDVTVHNTSRELSTPALMPALVQSAFEGFPGPSGVARRVELKQQNG</sequence>
<protein>
    <recommendedName>
        <fullName evidence="2">DUF4136 domain-containing protein</fullName>
    </recommendedName>
</protein>
<evidence type="ECO:0000256" key="1">
    <source>
        <dbReference type="SAM" id="SignalP"/>
    </source>
</evidence>
<name>A0ABN6TIE3_9BURK</name>
<dbReference type="RefSeq" id="WP_281910210.1">
    <property type="nucleotide sequence ID" value="NZ_AP026966.1"/>
</dbReference>
<evidence type="ECO:0000313" key="4">
    <source>
        <dbReference type="Proteomes" id="UP001163336"/>
    </source>
</evidence>
<dbReference type="InterPro" id="IPR025411">
    <property type="entry name" value="DUF4136"/>
</dbReference>
<reference evidence="3" key="1">
    <citation type="submission" date="2022-11" db="EMBL/GenBank/DDBJ databases">
        <title>Isolation and characterization of PLA-degrading bacterium Massilia sp. from Antarctic soil.</title>
        <authorList>
            <person name="Sato K."/>
            <person name="Gomez-Fuentes C."/>
            <person name="Ahmad S.A."/>
            <person name="Zulkharnain A."/>
        </authorList>
    </citation>
    <scope>NUCLEOTIDE SEQUENCE</scope>
    <source>
        <strain evidence="3">N-3</strain>
    </source>
</reference>
<dbReference type="PROSITE" id="PS51257">
    <property type="entry name" value="PROKAR_LIPOPROTEIN"/>
    <property type="match status" value="1"/>
</dbReference>
<keyword evidence="4" id="KW-1185">Reference proteome</keyword>
<evidence type="ECO:0000259" key="2">
    <source>
        <dbReference type="Pfam" id="PF13590"/>
    </source>
</evidence>
<gene>
    <name evidence="3" type="ORF">MasN3_43390</name>
</gene>
<evidence type="ECO:0000313" key="3">
    <source>
        <dbReference type="EMBL" id="BDT60845.1"/>
    </source>
</evidence>
<feature type="signal peptide" evidence="1">
    <location>
        <begin position="1"/>
        <end position="22"/>
    </location>
</feature>
<organism evidence="3 4">
    <name type="scientific">Massilia varians</name>
    <dbReference type="NCBI Taxonomy" id="457921"/>
    <lineage>
        <taxon>Bacteria</taxon>
        <taxon>Pseudomonadati</taxon>
        <taxon>Pseudomonadota</taxon>
        <taxon>Betaproteobacteria</taxon>
        <taxon>Burkholderiales</taxon>
        <taxon>Oxalobacteraceae</taxon>
        <taxon>Telluria group</taxon>
        <taxon>Massilia</taxon>
    </lineage>
</organism>
<accession>A0ABN6TIE3</accession>
<dbReference type="EMBL" id="AP026966">
    <property type="protein sequence ID" value="BDT60845.1"/>
    <property type="molecule type" value="Genomic_DNA"/>
</dbReference>
<keyword evidence="1" id="KW-0732">Signal</keyword>
<dbReference type="Proteomes" id="UP001163336">
    <property type="component" value="Chromosome"/>
</dbReference>
<dbReference type="Pfam" id="PF13590">
    <property type="entry name" value="DUF4136"/>
    <property type="match status" value="1"/>
</dbReference>
<feature type="chain" id="PRO_5045509048" description="DUF4136 domain-containing protein" evidence="1">
    <location>
        <begin position="23"/>
        <end position="221"/>
    </location>
</feature>
<feature type="domain" description="DUF4136" evidence="2">
    <location>
        <begin position="27"/>
        <end position="206"/>
    </location>
</feature>